<dbReference type="EMBL" id="JAAFOW010002519">
    <property type="protein sequence ID" value="KAF5256824.1"/>
    <property type="molecule type" value="Genomic_DNA"/>
</dbReference>
<protein>
    <submittedName>
        <fullName evidence="1">Uncharacterized protein</fullName>
    </submittedName>
</protein>
<comment type="caution">
    <text evidence="1">The sequence shown here is derived from an EMBL/GenBank/DDBJ whole genome shotgun (WGS) entry which is preliminary data.</text>
</comment>
<reference evidence="1" key="1">
    <citation type="submission" date="2020-02" db="EMBL/GenBank/DDBJ databases">
        <title>Identification and distribution of gene clusters putatively required for synthesis of sphingolipid metabolism inhibitors in phylogenetically diverse species of the filamentous fungus Fusarium.</title>
        <authorList>
            <person name="Kim H.-S."/>
            <person name="Busman M."/>
            <person name="Brown D.W."/>
            <person name="Divon H."/>
            <person name="Uhlig S."/>
            <person name="Proctor R.H."/>
        </authorList>
    </citation>
    <scope>NUCLEOTIDE SEQUENCE [LARGE SCALE GENOMIC DNA]</scope>
    <source>
        <strain evidence="1">NRRL 39464</strain>
    </source>
</reference>
<evidence type="ECO:0000313" key="2">
    <source>
        <dbReference type="Proteomes" id="UP000558688"/>
    </source>
</evidence>
<dbReference type="AlphaFoldDB" id="A0A8H5A256"/>
<accession>A0A8H5A256</accession>
<name>A0A8H5A256_FUSOX</name>
<sequence length="438" mass="50006">RSALQDSISDFNEVVASAQLRGQRLVALLNDPNIVYKATFLALLIDHWLKLSLHGLLEYFKAESGDIAREKLDTIDDRLESEWRILEECYNQAMDPSGSLYPEQYFLSLTRDDPSSAYRSRCSGFSNMDSRTRVRKQYSTRPTLFHHQGVSPSATIKLSFADVPRYLFRVLDSKSSGLNFNTVFASEFSFVPYGALVPKVNLLSLGAINASNMLYNHPERKNCFIGSSFGDVRYIEVARRPYTGLHCSYLCTGHQEIPSGAVRKRHVVTPVIRPPEIKLASSQSLEYDNGEYLSQGVIHHGGRSSVFSLQDLISSGLYELYPKFADQSAKDSWTNRVLELRACWREECLTSGKEFNQDCEIARGPMKCIDVWDAILLLLTFRKHHPYWLYDRWDASERQFPEPDEVCRLRALLKLAEDKFDSKLDELSSEEAKKDAHL</sequence>
<dbReference type="Proteomes" id="UP000558688">
    <property type="component" value="Unassembled WGS sequence"/>
</dbReference>
<feature type="non-terminal residue" evidence="1">
    <location>
        <position position="1"/>
    </location>
</feature>
<evidence type="ECO:0000313" key="1">
    <source>
        <dbReference type="EMBL" id="KAF5256824.1"/>
    </source>
</evidence>
<gene>
    <name evidence="1" type="ORF">FOXYS1_12680</name>
</gene>
<organism evidence="1 2">
    <name type="scientific">Fusarium oxysporum</name>
    <name type="common">Fusarium vascular wilt</name>
    <dbReference type="NCBI Taxonomy" id="5507"/>
    <lineage>
        <taxon>Eukaryota</taxon>
        <taxon>Fungi</taxon>
        <taxon>Dikarya</taxon>
        <taxon>Ascomycota</taxon>
        <taxon>Pezizomycotina</taxon>
        <taxon>Sordariomycetes</taxon>
        <taxon>Hypocreomycetidae</taxon>
        <taxon>Hypocreales</taxon>
        <taxon>Nectriaceae</taxon>
        <taxon>Fusarium</taxon>
        <taxon>Fusarium oxysporum species complex</taxon>
    </lineage>
</organism>
<proteinExistence type="predicted"/>